<evidence type="ECO:0000313" key="2">
    <source>
        <dbReference type="EnsemblMetazoa" id="ISCW023019-PA"/>
    </source>
</evidence>
<dbReference type="EMBL" id="ABJB010637169">
    <property type="status" value="NOT_ANNOTATED_CDS"/>
    <property type="molecule type" value="Genomic_DNA"/>
</dbReference>
<dbReference type="VEuPathDB" id="VectorBase:ISCW023019"/>
<dbReference type="PaxDb" id="6945-B7QHJ3"/>
<sequence length="188" mass="21332">MSFCAYLILETDSLALSSLAFTKIKKVVVLPRAYSISEKSRQRSSSSRFCCATYFSDLRDKHGKKLPYSGKDESDLLRNKVSLPALKETVLRSLLSANAFPTCHEVHKKVVTLFLQTRMPVLVKKHNVEAEQKLVASKKSSSRSIAMRDTSQMCDKCLFQEFFVSDLQSQQNSIISRHPERKELFCSA</sequence>
<dbReference type="VEuPathDB" id="VectorBase:ISCI023019"/>
<proteinExistence type="predicted"/>
<accession>B7QHJ3</accession>
<dbReference type="Proteomes" id="UP000001555">
    <property type="component" value="Unassembled WGS sequence"/>
</dbReference>
<dbReference type="InParanoid" id="B7QHJ3"/>
<dbReference type="EMBL" id="DS940065">
    <property type="protein sequence ID" value="EEC18315.1"/>
    <property type="molecule type" value="Genomic_DNA"/>
</dbReference>
<reference evidence="2" key="2">
    <citation type="submission" date="2020-05" db="UniProtKB">
        <authorList>
            <consortium name="EnsemblMetazoa"/>
        </authorList>
    </citation>
    <scope>IDENTIFICATION</scope>
    <source>
        <strain evidence="2">wikel</strain>
    </source>
</reference>
<organism>
    <name type="scientific">Ixodes scapularis</name>
    <name type="common">Black-legged tick</name>
    <name type="synonym">Deer tick</name>
    <dbReference type="NCBI Taxonomy" id="6945"/>
    <lineage>
        <taxon>Eukaryota</taxon>
        <taxon>Metazoa</taxon>
        <taxon>Ecdysozoa</taxon>
        <taxon>Arthropoda</taxon>
        <taxon>Chelicerata</taxon>
        <taxon>Arachnida</taxon>
        <taxon>Acari</taxon>
        <taxon>Parasitiformes</taxon>
        <taxon>Ixodida</taxon>
        <taxon>Ixodoidea</taxon>
        <taxon>Ixodidae</taxon>
        <taxon>Ixodinae</taxon>
        <taxon>Ixodes</taxon>
    </lineage>
</organism>
<evidence type="ECO:0000313" key="3">
    <source>
        <dbReference type="Proteomes" id="UP000001555"/>
    </source>
</evidence>
<dbReference type="AlphaFoldDB" id="B7QHJ3"/>
<reference evidence="1 3" key="1">
    <citation type="submission" date="2008-03" db="EMBL/GenBank/DDBJ databases">
        <title>Annotation of Ixodes scapularis.</title>
        <authorList>
            <consortium name="Ixodes scapularis Genome Project Consortium"/>
            <person name="Caler E."/>
            <person name="Hannick L.I."/>
            <person name="Bidwell S."/>
            <person name="Joardar V."/>
            <person name="Thiagarajan M."/>
            <person name="Amedeo P."/>
            <person name="Galinsky K.J."/>
            <person name="Schobel S."/>
            <person name="Inman J."/>
            <person name="Hostetler J."/>
            <person name="Miller J."/>
            <person name="Hammond M."/>
            <person name="Megy K."/>
            <person name="Lawson D."/>
            <person name="Kodira C."/>
            <person name="Sutton G."/>
            <person name="Meyer J."/>
            <person name="Hill C.A."/>
            <person name="Birren B."/>
            <person name="Nene V."/>
            <person name="Collins F."/>
            <person name="Alarcon-Chaidez F."/>
            <person name="Wikel S."/>
            <person name="Strausberg R."/>
        </authorList>
    </citation>
    <scope>NUCLEOTIDE SEQUENCE [LARGE SCALE GENOMIC DNA]</scope>
    <source>
        <strain evidence="3">Wikel</strain>
        <strain evidence="1">Wikel colony</strain>
    </source>
</reference>
<keyword evidence="3" id="KW-1185">Reference proteome</keyword>
<dbReference type="HOGENOM" id="CLU_1442585_0_0_1"/>
<protein>
    <submittedName>
        <fullName evidence="1 2">Uncharacterized protein</fullName>
    </submittedName>
</protein>
<evidence type="ECO:0000313" key="1">
    <source>
        <dbReference type="EMBL" id="EEC18315.1"/>
    </source>
</evidence>
<name>B7QHJ3_IXOSC</name>
<dbReference type="EnsemblMetazoa" id="ISCW023019-RA">
    <property type="protein sequence ID" value="ISCW023019-PA"/>
    <property type="gene ID" value="ISCW023019"/>
</dbReference>
<gene>
    <name evidence="1" type="ORF">IscW_ISCW023019</name>
</gene>